<evidence type="ECO:0000313" key="2">
    <source>
        <dbReference type="EMBL" id="KAH1182301.1"/>
    </source>
</evidence>
<feature type="coiled-coil region" evidence="1">
    <location>
        <begin position="12"/>
        <end position="39"/>
    </location>
</feature>
<dbReference type="GO" id="GO:0051225">
    <property type="term" value="P:spindle assembly"/>
    <property type="evidence" value="ECO:0007669"/>
    <property type="project" value="InterPro"/>
</dbReference>
<dbReference type="GO" id="GO:0070652">
    <property type="term" value="C:HAUS complex"/>
    <property type="evidence" value="ECO:0007669"/>
    <property type="project" value="InterPro"/>
</dbReference>
<protein>
    <submittedName>
        <fullName evidence="2">Uncharacterized protein</fullName>
    </submittedName>
</protein>
<keyword evidence="1" id="KW-0175">Coiled coil</keyword>
<name>A0A9D3XMQ2_9SAUR</name>
<dbReference type="Proteomes" id="UP000827986">
    <property type="component" value="Unassembled WGS sequence"/>
</dbReference>
<evidence type="ECO:0000313" key="3">
    <source>
        <dbReference type="Proteomes" id="UP000827986"/>
    </source>
</evidence>
<organism evidence="2 3">
    <name type="scientific">Mauremys mutica</name>
    <name type="common">yellowpond turtle</name>
    <dbReference type="NCBI Taxonomy" id="74926"/>
    <lineage>
        <taxon>Eukaryota</taxon>
        <taxon>Metazoa</taxon>
        <taxon>Chordata</taxon>
        <taxon>Craniata</taxon>
        <taxon>Vertebrata</taxon>
        <taxon>Euteleostomi</taxon>
        <taxon>Archelosauria</taxon>
        <taxon>Testudinata</taxon>
        <taxon>Testudines</taxon>
        <taxon>Cryptodira</taxon>
        <taxon>Durocryptodira</taxon>
        <taxon>Testudinoidea</taxon>
        <taxon>Geoemydidae</taxon>
        <taxon>Geoemydinae</taxon>
        <taxon>Mauremys</taxon>
    </lineage>
</organism>
<proteinExistence type="predicted"/>
<dbReference type="InterPro" id="IPR029327">
    <property type="entry name" value="HAUS4"/>
</dbReference>
<dbReference type="PANTHER" id="PTHR16219">
    <property type="entry name" value="AUGMIN SUBUNIT 4 FAMILY MEMBER"/>
    <property type="match status" value="1"/>
</dbReference>
<dbReference type="PANTHER" id="PTHR16219:SF1">
    <property type="entry name" value="HAUS AUGMIN-LIKE COMPLEX SUBUNIT 4"/>
    <property type="match status" value="1"/>
</dbReference>
<comment type="caution">
    <text evidence="2">The sequence shown here is derived from an EMBL/GenBank/DDBJ whole genome shotgun (WGS) entry which is preliminary data.</text>
</comment>
<reference evidence="2" key="1">
    <citation type="submission" date="2021-09" db="EMBL/GenBank/DDBJ databases">
        <title>The genome of Mauremys mutica provides insights into the evolution of semi-aquatic lifestyle.</title>
        <authorList>
            <person name="Gong S."/>
            <person name="Gao Y."/>
        </authorList>
    </citation>
    <scope>NUCLEOTIDE SEQUENCE</scope>
    <source>
        <strain evidence="2">MM-2020</strain>
        <tissue evidence="2">Muscle</tissue>
    </source>
</reference>
<dbReference type="AlphaFoldDB" id="A0A9D3XMQ2"/>
<dbReference type="EMBL" id="JAHDVG010000467">
    <property type="protein sequence ID" value="KAH1182301.1"/>
    <property type="molecule type" value="Genomic_DNA"/>
</dbReference>
<dbReference type="Pfam" id="PF14735">
    <property type="entry name" value="HAUS4"/>
    <property type="match status" value="1"/>
</dbReference>
<keyword evidence="3" id="KW-1185">Reference proteome</keyword>
<dbReference type="GO" id="GO:0007098">
    <property type="term" value="P:centrosome cycle"/>
    <property type="evidence" value="ECO:0007669"/>
    <property type="project" value="TreeGrafter"/>
</dbReference>
<gene>
    <name evidence="2" type="ORF">KIL84_010055</name>
</gene>
<accession>A0A9D3XMQ2</accession>
<dbReference type="GO" id="GO:0051011">
    <property type="term" value="F:microtubule minus-end binding"/>
    <property type="evidence" value="ECO:0007669"/>
    <property type="project" value="TreeGrafter"/>
</dbReference>
<evidence type="ECO:0000256" key="1">
    <source>
        <dbReference type="SAM" id="Coils"/>
    </source>
</evidence>
<sequence length="72" mass="8206">MWKTTQKKRTKRAGLQGAVQQQEQELATAQKILATYESLGPEFEGLVQEYAQLCGAVENKRWALHEFNKGCH</sequence>